<dbReference type="AlphaFoldDB" id="A0A8H4RZL6"/>
<dbReference type="Proteomes" id="UP000566819">
    <property type="component" value="Unassembled WGS sequence"/>
</dbReference>
<proteinExistence type="predicted"/>
<organism evidence="3 4">
    <name type="scientific">Cudoniella acicularis</name>
    <dbReference type="NCBI Taxonomy" id="354080"/>
    <lineage>
        <taxon>Eukaryota</taxon>
        <taxon>Fungi</taxon>
        <taxon>Dikarya</taxon>
        <taxon>Ascomycota</taxon>
        <taxon>Pezizomycotina</taxon>
        <taxon>Leotiomycetes</taxon>
        <taxon>Helotiales</taxon>
        <taxon>Tricladiaceae</taxon>
        <taxon>Cudoniella</taxon>
    </lineage>
</organism>
<feature type="transmembrane region" description="Helical" evidence="2">
    <location>
        <begin position="77"/>
        <end position="96"/>
    </location>
</feature>
<protein>
    <submittedName>
        <fullName evidence="3">Uncharacterized protein</fullName>
    </submittedName>
</protein>
<keyword evidence="4" id="KW-1185">Reference proteome</keyword>
<feature type="region of interest" description="Disordered" evidence="1">
    <location>
        <begin position="1"/>
        <end position="56"/>
    </location>
</feature>
<keyword evidence="2" id="KW-0812">Transmembrane</keyword>
<evidence type="ECO:0000313" key="3">
    <source>
        <dbReference type="EMBL" id="KAF4637462.1"/>
    </source>
</evidence>
<feature type="compositionally biased region" description="Polar residues" evidence="1">
    <location>
        <begin position="1"/>
        <end position="17"/>
    </location>
</feature>
<feature type="transmembrane region" description="Helical" evidence="2">
    <location>
        <begin position="173"/>
        <end position="196"/>
    </location>
</feature>
<keyword evidence="2" id="KW-1133">Transmembrane helix</keyword>
<evidence type="ECO:0000256" key="2">
    <source>
        <dbReference type="SAM" id="Phobius"/>
    </source>
</evidence>
<evidence type="ECO:0000256" key="1">
    <source>
        <dbReference type="SAM" id="MobiDB-lite"/>
    </source>
</evidence>
<accession>A0A8H4RZL6</accession>
<feature type="transmembrane region" description="Helical" evidence="2">
    <location>
        <begin position="603"/>
        <end position="627"/>
    </location>
</feature>
<feature type="compositionally biased region" description="Polar residues" evidence="1">
    <location>
        <begin position="38"/>
        <end position="50"/>
    </location>
</feature>
<comment type="caution">
    <text evidence="3">The sequence shown here is derived from an EMBL/GenBank/DDBJ whole genome shotgun (WGS) entry which is preliminary data.</text>
</comment>
<reference evidence="3 4" key="1">
    <citation type="submission" date="2020-03" db="EMBL/GenBank/DDBJ databases">
        <title>Draft Genome Sequence of Cudoniella acicularis.</title>
        <authorList>
            <person name="Buettner E."/>
            <person name="Kellner H."/>
        </authorList>
    </citation>
    <scope>NUCLEOTIDE SEQUENCE [LARGE SCALE GENOMIC DNA]</scope>
    <source>
        <strain evidence="3 4">DSM 108380</strain>
    </source>
</reference>
<dbReference type="EMBL" id="JAAMPI010000022">
    <property type="protein sequence ID" value="KAF4637462.1"/>
    <property type="molecule type" value="Genomic_DNA"/>
</dbReference>
<evidence type="ECO:0000313" key="4">
    <source>
        <dbReference type="Proteomes" id="UP000566819"/>
    </source>
</evidence>
<name>A0A8H4RZL6_9HELO</name>
<feature type="compositionally biased region" description="Basic and acidic residues" evidence="1">
    <location>
        <begin position="27"/>
        <end position="37"/>
    </location>
</feature>
<keyword evidence="2" id="KW-0472">Membrane</keyword>
<sequence>MLTQSRLQTGPVVTTPSPSLPAWKPDFSFDKSDDGSEKSPQSTTSTQNLLQKPWPARPQPLQKGLAGWRWWDSTLDLVMLMLPLPFLVLVAATIVVDGKAVDDSQSTLLDHSIKGATTIFPIFFAATTGRAAVKYATWKLEQGTTLGVLEQLMGSRTVASTFTTQVQLRSFNVIGFVLLLVWSLSPIGSQSVLHILTTPERARSSSTSISYINSRQQSYATPTGAFQQRWFSGFSVLFGSSLLATTAVKEGSMDSWGNVKIPRISSVLASGVQPDAESGWAQIPTSNFTPTYSSLFGIPVSGLGIGSTIFNLESTYLELTCGNMTLTPVSGNGSKSQNISIDGPFVSFANVDIGANFAIGYKGPDVLAISADAANGASYLAPKFCSDCIQANLGNRTIDPGIILFEEYDGLDNITGISCSANQQYVESSISCTKTSNSQSCQVTAQRFSILPHQQSSITPLSFPQVALGLTALMPNITSQTLNVNLIENFLYDPDSVAAIITGQSSTTFVHGETPLLEVSPEEFADRFGQLLNAFVYGSMWNSTPYIIGSPFDGILATPVGGNNASFVMATTEADLEAMVLNQTAVFTVPASLTTNPQVYFVFYPWLVTFFLCTVVMLLAAIVGVYYSRRTIVPDYLGYVSSLAKESPYIRMPDVGVNMDGMDKARLVKDVKVRLGDVSDLEDTRGQFGRLAFARMEETKTVKKGKLYI</sequence>
<gene>
    <name evidence="3" type="ORF">G7Y89_g626</name>
</gene>
<dbReference type="OrthoDB" id="3692311at2759"/>